<dbReference type="STRING" id="94208.A0A2S4KQS1"/>
<feature type="transmembrane region" description="Helical" evidence="5">
    <location>
        <begin position="75"/>
        <end position="95"/>
    </location>
</feature>
<keyword evidence="7" id="KW-1185">Reference proteome</keyword>
<dbReference type="AlphaFoldDB" id="A0A2S4KQS1"/>
<dbReference type="Pfam" id="PF03669">
    <property type="entry name" value="ASTER"/>
    <property type="match status" value="1"/>
</dbReference>
<evidence type="ECO:0000313" key="6">
    <source>
        <dbReference type="EMBL" id="POR32537.1"/>
    </source>
</evidence>
<dbReference type="PANTHER" id="PTHR28038:SF1">
    <property type="entry name" value="ADL329WP"/>
    <property type="match status" value="1"/>
</dbReference>
<evidence type="ECO:0000256" key="5">
    <source>
        <dbReference type="SAM" id="Phobius"/>
    </source>
</evidence>
<proteinExistence type="predicted"/>
<reference evidence="6 7" key="1">
    <citation type="submission" date="2018-01" db="EMBL/GenBank/DDBJ databases">
        <title>Harnessing the power of phylogenomics to disentangle the directionality and signatures of interkingdom host jumping in the parasitic fungal genus Tolypocladium.</title>
        <authorList>
            <person name="Quandt C.A."/>
            <person name="Patterson W."/>
            <person name="Spatafora J.W."/>
        </authorList>
    </citation>
    <scope>NUCLEOTIDE SEQUENCE [LARGE SCALE GENOMIC DNA]</scope>
    <source>
        <strain evidence="6 7">NRBC 100945</strain>
    </source>
</reference>
<dbReference type="GO" id="GO:0005789">
    <property type="term" value="C:endoplasmic reticulum membrane"/>
    <property type="evidence" value="ECO:0007669"/>
    <property type="project" value="InterPro"/>
</dbReference>
<feature type="transmembrane region" description="Helical" evidence="5">
    <location>
        <begin position="47"/>
        <end position="63"/>
    </location>
</feature>
<comment type="subcellular location">
    <subcellularLocation>
        <location evidence="1">Membrane</location>
    </subcellularLocation>
</comment>
<evidence type="ECO:0000256" key="1">
    <source>
        <dbReference type="ARBA" id="ARBA00004370"/>
    </source>
</evidence>
<comment type="caution">
    <text evidence="6">The sequence shown here is derived from an EMBL/GenBank/DDBJ whole genome shotgun (WGS) entry which is preliminary data.</text>
</comment>
<evidence type="ECO:0000256" key="3">
    <source>
        <dbReference type="ARBA" id="ARBA00022989"/>
    </source>
</evidence>
<dbReference type="Proteomes" id="UP000237481">
    <property type="component" value="Unassembled WGS sequence"/>
</dbReference>
<gene>
    <name evidence="6" type="ORF">TPAR_07257</name>
</gene>
<dbReference type="OrthoDB" id="284718at2759"/>
<accession>A0A2S4KQS1</accession>
<dbReference type="PANTHER" id="PTHR28038">
    <property type="entry name" value="ADL329WP"/>
    <property type="match status" value="1"/>
</dbReference>
<organism evidence="6 7">
    <name type="scientific">Tolypocladium paradoxum</name>
    <dbReference type="NCBI Taxonomy" id="94208"/>
    <lineage>
        <taxon>Eukaryota</taxon>
        <taxon>Fungi</taxon>
        <taxon>Dikarya</taxon>
        <taxon>Ascomycota</taxon>
        <taxon>Pezizomycotina</taxon>
        <taxon>Sordariomycetes</taxon>
        <taxon>Hypocreomycetidae</taxon>
        <taxon>Hypocreales</taxon>
        <taxon>Ophiocordycipitaceae</taxon>
        <taxon>Tolypocladium</taxon>
    </lineage>
</organism>
<protein>
    <submittedName>
        <fullName evidence="6">Uncharacterized protein</fullName>
    </submittedName>
</protein>
<sequence>MAPSKDMRRPDLIVPYQEPAASTDKAEFSSTVSSAIPMMAMFTRNKFIGWAAVVFSIQSWLGESQEAKRNSTAPGYFPVLMSVAALAVTYMALFIRPQAATAGSGTEAPAPIPPQ</sequence>
<dbReference type="InterPro" id="IPR005351">
    <property type="entry name" value="ASTER"/>
</dbReference>
<evidence type="ECO:0000256" key="4">
    <source>
        <dbReference type="ARBA" id="ARBA00023136"/>
    </source>
</evidence>
<keyword evidence="3 5" id="KW-1133">Transmembrane helix</keyword>
<dbReference type="GO" id="GO:0045048">
    <property type="term" value="P:protein insertion into ER membrane"/>
    <property type="evidence" value="ECO:0007669"/>
    <property type="project" value="InterPro"/>
</dbReference>
<keyword evidence="2 5" id="KW-0812">Transmembrane</keyword>
<dbReference type="EMBL" id="PKSG01000833">
    <property type="protein sequence ID" value="POR32537.1"/>
    <property type="molecule type" value="Genomic_DNA"/>
</dbReference>
<evidence type="ECO:0000313" key="7">
    <source>
        <dbReference type="Proteomes" id="UP000237481"/>
    </source>
</evidence>
<evidence type="ECO:0000256" key="2">
    <source>
        <dbReference type="ARBA" id="ARBA00022692"/>
    </source>
</evidence>
<name>A0A2S4KQS1_9HYPO</name>
<dbReference type="GO" id="GO:0044183">
    <property type="term" value="F:protein folding chaperone"/>
    <property type="evidence" value="ECO:0007669"/>
    <property type="project" value="InterPro"/>
</dbReference>
<keyword evidence="4 5" id="KW-0472">Membrane</keyword>